<evidence type="ECO:0000313" key="2">
    <source>
        <dbReference type="EMBL" id="KAK6940160.1"/>
    </source>
</evidence>
<feature type="domain" description="AB hydrolase-1" evidence="1">
    <location>
        <begin position="50"/>
        <end position="281"/>
    </location>
</feature>
<dbReference type="Gene3D" id="3.40.50.1820">
    <property type="entry name" value="alpha/beta hydrolase"/>
    <property type="match status" value="1"/>
</dbReference>
<dbReference type="GO" id="GO:0016787">
    <property type="term" value="F:hydrolase activity"/>
    <property type="evidence" value="ECO:0007669"/>
    <property type="project" value="UniProtKB-KW"/>
</dbReference>
<dbReference type="Proteomes" id="UP001370490">
    <property type="component" value="Unassembled WGS sequence"/>
</dbReference>
<dbReference type="PANTHER" id="PTHR43139">
    <property type="entry name" value="SI:DKEY-122A22.2"/>
    <property type="match status" value="1"/>
</dbReference>
<dbReference type="InterPro" id="IPR052370">
    <property type="entry name" value="Meta-cleavage_hydrolase"/>
</dbReference>
<name>A0AAN8VTW3_9MAGN</name>
<protein>
    <submittedName>
        <fullName evidence="2">Alpha/beta hydrolase fold-1</fullName>
    </submittedName>
</protein>
<dbReference type="AlphaFoldDB" id="A0AAN8VTW3"/>
<dbReference type="PRINTS" id="PR00111">
    <property type="entry name" value="ABHYDROLASE"/>
</dbReference>
<dbReference type="PANTHER" id="PTHR43139:SF59">
    <property type="entry name" value="ALPHA_BETA-HYDROLASES SUPERFAMILY PROTEIN"/>
    <property type="match status" value="1"/>
</dbReference>
<dbReference type="InterPro" id="IPR000073">
    <property type="entry name" value="AB_hydrolase_1"/>
</dbReference>
<gene>
    <name evidence="2" type="ORF">RJ641_029691</name>
</gene>
<keyword evidence="3" id="KW-1185">Reference proteome</keyword>
<evidence type="ECO:0000313" key="3">
    <source>
        <dbReference type="Proteomes" id="UP001370490"/>
    </source>
</evidence>
<dbReference type="Pfam" id="PF00561">
    <property type="entry name" value="Abhydrolase_1"/>
    <property type="match status" value="1"/>
</dbReference>
<organism evidence="2 3">
    <name type="scientific">Dillenia turbinata</name>
    <dbReference type="NCBI Taxonomy" id="194707"/>
    <lineage>
        <taxon>Eukaryota</taxon>
        <taxon>Viridiplantae</taxon>
        <taxon>Streptophyta</taxon>
        <taxon>Embryophyta</taxon>
        <taxon>Tracheophyta</taxon>
        <taxon>Spermatophyta</taxon>
        <taxon>Magnoliopsida</taxon>
        <taxon>eudicotyledons</taxon>
        <taxon>Gunneridae</taxon>
        <taxon>Pentapetalae</taxon>
        <taxon>Dilleniales</taxon>
        <taxon>Dilleniaceae</taxon>
        <taxon>Dillenia</taxon>
    </lineage>
</organism>
<proteinExistence type="predicted"/>
<reference evidence="2 3" key="1">
    <citation type="submission" date="2023-12" db="EMBL/GenBank/DDBJ databases">
        <title>A high-quality genome assembly for Dillenia turbinata (Dilleniales).</title>
        <authorList>
            <person name="Chanderbali A."/>
        </authorList>
    </citation>
    <scope>NUCLEOTIDE SEQUENCE [LARGE SCALE GENOMIC DNA]</scope>
    <source>
        <strain evidence="2">LSX21</strain>
        <tissue evidence="2">Leaf</tissue>
    </source>
</reference>
<dbReference type="InterPro" id="IPR029058">
    <property type="entry name" value="AB_hydrolase_fold"/>
</dbReference>
<dbReference type="SUPFAM" id="SSF53474">
    <property type="entry name" value="alpha/beta-Hydrolases"/>
    <property type="match status" value="1"/>
</dbReference>
<accession>A0AAN8VTW3</accession>
<dbReference type="EMBL" id="JBAMMX010000005">
    <property type="protein sequence ID" value="KAK6940160.1"/>
    <property type="molecule type" value="Genomic_DNA"/>
</dbReference>
<evidence type="ECO:0000259" key="1">
    <source>
        <dbReference type="Pfam" id="PF00561"/>
    </source>
</evidence>
<keyword evidence="2" id="KW-0378">Hydrolase</keyword>
<comment type="caution">
    <text evidence="2">The sequence shown here is derived from an EMBL/GenBank/DDBJ whole genome shotgun (WGS) entry which is preliminary data.</text>
</comment>
<sequence length="315" mass="35763">MSRCFSLTASRDWCYRSVFTKSGLKSTITDLNDGTVIHCWIPKAQAPAKPNLLLIHGFGANAMWQWCSYIKLLLPHYNLYIPDLVFFGDSYTSLPDRTESFQARCLMRVMEANLVSKMSIVGLSYGGFVAYSMAAQFEERVERVVICCAGVCVEERDLKEGLFKVRDVEEAARILVPQTPETMKELLGFAFVKLPKVLPSCLLDDFISVMCTEFVEEKRDLIRAIPRNRKLADIPKITQPTLIVWGEQDQIFPLELGYRHLGDNAELVVLKNTGHAFIVEKVKEFFKQLKSFLIDPPHPPVPVSSDGYPKHNSHK</sequence>